<proteinExistence type="predicted"/>
<reference evidence="8 9" key="1">
    <citation type="submission" date="2024-07" db="EMBL/GenBank/DDBJ databases">
        <title>Section-level genome sequencing and comparative genomics of Aspergillus sections Usti and Cavernicolus.</title>
        <authorList>
            <consortium name="Lawrence Berkeley National Laboratory"/>
            <person name="Nybo J.L."/>
            <person name="Vesth T.C."/>
            <person name="Theobald S."/>
            <person name="Frisvad J.C."/>
            <person name="Larsen T.O."/>
            <person name="Kjaerboelling I."/>
            <person name="Rothschild-Mancinelli K."/>
            <person name="Lyhne E.K."/>
            <person name="Kogle M.E."/>
            <person name="Barry K."/>
            <person name="Clum A."/>
            <person name="Na H."/>
            <person name="Ledsgaard L."/>
            <person name="Lin J."/>
            <person name="Lipzen A."/>
            <person name="Kuo A."/>
            <person name="Riley R."/>
            <person name="Mondo S."/>
            <person name="Labutti K."/>
            <person name="Haridas S."/>
            <person name="Pangalinan J."/>
            <person name="Salamov A.A."/>
            <person name="Simmons B.A."/>
            <person name="Magnuson J.K."/>
            <person name="Chen J."/>
            <person name="Drula E."/>
            <person name="Henrissat B."/>
            <person name="Wiebenga A."/>
            <person name="Lubbers R.J."/>
            <person name="Gomes A.C."/>
            <person name="Makela M.R."/>
            <person name="Stajich J."/>
            <person name="Grigoriev I.V."/>
            <person name="Mortensen U.H."/>
            <person name="De Vries R.P."/>
            <person name="Baker S.E."/>
            <person name="Andersen M.R."/>
        </authorList>
    </citation>
    <scope>NUCLEOTIDE SEQUENCE [LARGE SCALE GENOMIC DNA]</scope>
    <source>
        <strain evidence="8 9">CBS 209.92</strain>
    </source>
</reference>
<dbReference type="Proteomes" id="UP001610563">
    <property type="component" value="Unassembled WGS sequence"/>
</dbReference>
<name>A0ABR4GPF4_9EURO</name>
<evidence type="ECO:0000256" key="4">
    <source>
        <dbReference type="ARBA" id="ARBA00023163"/>
    </source>
</evidence>
<evidence type="ECO:0000259" key="7">
    <source>
        <dbReference type="PROSITE" id="PS50048"/>
    </source>
</evidence>
<keyword evidence="2" id="KW-0805">Transcription regulation</keyword>
<evidence type="ECO:0000256" key="5">
    <source>
        <dbReference type="ARBA" id="ARBA00023242"/>
    </source>
</evidence>
<dbReference type="EMBL" id="JBFTWV010000002">
    <property type="protein sequence ID" value="KAL2800950.1"/>
    <property type="molecule type" value="Genomic_DNA"/>
</dbReference>
<evidence type="ECO:0000256" key="1">
    <source>
        <dbReference type="ARBA" id="ARBA00022723"/>
    </source>
</evidence>
<keyword evidence="1" id="KW-0479">Metal-binding</keyword>
<dbReference type="PROSITE" id="PS50048">
    <property type="entry name" value="ZN2_CY6_FUNGAL_2"/>
    <property type="match status" value="1"/>
</dbReference>
<keyword evidence="5" id="KW-0539">Nucleus</keyword>
<dbReference type="InterPro" id="IPR001138">
    <property type="entry name" value="Zn2Cys6_DnaBD"/>
</dbReference>
<evidence type="ECO:0000256" key="2">
    <source>
        <dbReference type="ARBA" id="ARBA00023015"/>
    </source>
</evidence>
<evidence type="ECO:0000256" key="3">
    <source>
        <dbReference type="ARBA" id="ARBA00023125"/>
    </source>
</evidence>
<feature type="region of interest" description="Disordered" evidence="6">
    <location>
        <begin position="1"/>
        <end position="24"/>
    </location>
</feature>
<keyword evidence="9" id="KW-1185">Reference proteome</keyword>
<dbReference type="SUPFAM" id="SSF57701">
    <property type="entry name" value="Zn2/Cys6 DNA-binding domain"/>
    <property type="match status" value="1"/>
</dbReference>
<comment type="caution">
    <text evidence="8">The sequence shown here is derived from an EMBL/GenBank/DDBJ whole genome shotgun (WGS) entry which is preliminary data.</text>
</comment>
<gene>
    <name evidence="8" type="ORF">BJX66DRAFT_104216</name>
</gene>
<dbReference type="InterPro" id="IPR051127">
    <property type="entry name" value="Fungal_SecMet_Regulators"/>
</dbReference>
<organism evidence="8 9">
    <name type="scientific">Aspergillus keveii</name>
    <dbReference type="NCBI Taxonomy" id="714993"/>
    <lineage>
        <taxon>Eukaryota</taxon>
        <taxon>Fungi</taxon>
        <taxon>Dikarya</taxon>
        <taxon>Ascomycota</taxon>
        <taxon>Pezizomycotina</taxon>
        <taxon>Eurotiomycetes</taxon>
        <taxon>Eurotiomycetidae</taxon>
        <taxon>Eurotiales</taxon>
        <taxon>Aspergillaceae</taxon>
        <taxon>Aspergillus</taxon>
        <taxon>Aspergillus subgen. Nidulantes</taxon>
    </lineage>
</organism>
<sequence length="813" mass="89476">MKGASEPAITKLRASRRRPPRASRACGTCRVRKTKCDQAQPCSYCAYHSLDCVYRDVGPTGVHASAARQNAQLREVQREESRPSPWPEVNLNTARRSGPSHSPGRYDLNSPAPRPPHAPSLSPNSPASQMPRNHHASNLATSSICDSASRDGLSGVNAHTKGTEFYGTSSNFAFLQNLYTRARNQKSTRVPHGTGNETSLLTSDIVRDVNLGSSTATQSLPDLATEIDPGTDNGLSSKSQLSIVNLLYNPSHPIQSSPQLTDENEYQARNSPTDLPPNPAVGSSPLLAIDEMSHEAQIEVEKIFIGSYFSNKHYIHPMLSKHSFMQRCEQQAFILSSRTSFCNGLSRFSGLYFAVVALGAINASPHETALLDHYCRYPVLSGKALPNAQSIALDLAEFYFGVAKKTLGDIFEGCSLETAQALLLLSVFCQNALRPHSCYMYSGMAVRTAVAVGLASGISSLPTAMRKEGIRTWWCIYSHEVEMCCSSGRPDSVKGLSYYQVPLPEWQGHVVSPLIPEVEGNDIAMIPAMVALAQIMSDASQLLYHSPKRSTDEKSQVSERLDSRLLDWKSTLPQFLNIDAAPLNDPEWAFKQKLVLRLRFYNTRILINRPFLTASMSATGNSLLPHLHICLSAAQSTIQMQYEAFLHRIYIRTWWYNTTYALYASMILLHIVLSGYPGIHDEELLLGVDKSLDIFESMNNIVVARRCSEMIREVLGVARSCATRRQSQSNTLGISASSRIFDVEAGNPTTHTPGPDMAGIAAFGDDNFFFSLFNQDSQPDTRANMLADLVDPTILENFAFGSGWNGFPSFLDG</sequence>
<dbReference type="PANTHER" id="PTHR47424">
    <property type="entry name" value="REGULATORY PROTEIN GAL4"/>
    <property type="match status" value="1"/>
</dbReference>
<keyword evidence="4" id="KW-0804">Transcription</keyword>
<dbReference type="InterPro" id="IPR007219">
    <property type="entry name" value="XnlR_reg_dom"/>
</dbReference>
<dbReference type="PROSITE" id="PS00463">
    <property type="entry name" value="ZN2_CY6_FUNGAL_1"/>
    <property type="match status" value="1"/>
</dbReference>
<dbReference type="Gene3D" id="4.10.240.10">
    <property type="entry name" value="Zn(2)-C6 fungal-type DNA-binding domain"/>
    <property type="match status" value="1"/>
</dbReference>
<dbReference type="Pfam" id="PF04082">
    <property type="entry name" value="Fungal_trans"/>
    <property type="match status" value="1"/>
</dbReference>
<evidence type="ECO:0000313" key="8">
    <source>
        <dbReference type="EMBL" id="KAL2800950.1"/>
    </source>
</evidence>
<evidence type="ECO:0000313" key="9">
    <source>
        <dbReference type="Proteomes" id="UP001610563"/>
    </source>
</evidence>
<dbReference type="InterPro" id="IPR036864">
    <property type="entry name" value="Zn2-C6_fun-type_DNA-bd_sf"/>
</dbReference>
<feature type="region of interest" description="Disordered" evidence="6">
    <location>
        <begin position="253"/>
        <end position="280"/>
    </location>
</feature>
<evidence type="ECO:0000256" key="6">
    <source>
        <dbReference type="SAM" id="MobiDB-lite"/>
    </source>
</evidence>
<feature type="region of interest" description="Disordered" evidence="6">
    <location>
        <begin position="74"/>
        <end position="136"/>
    </location>
</feature>
<dbReference type="SMART" id="SM00906">
    <property type="entry name" value="Fungal_trans"/>
    <property type="match status" value="1"/>
</dbReference>
<keyword evidence="3" id="KW-0238">DNA-binding</keyword>
<feature type="compositionally biased region" description="Polar residues" evidence="6">
    <location>
        <begin position="253"/>
        <end position="273"/>
    </location>
</feature>
<dbReference type="SMART" id="SM00066">
    <property type="entry name" value="GAL4"/>
    <property type="match status" value="1"/>
</dbReference>
<dbReference type="Pfam" id="PF00172">
    <property type="entry name" value="Zn_clus"/>
    <property type="match status" value="1"/>
</dbReference>
<feature type="compositionally biased region" description="Polar residues" evidence="6">
    <location>
        <begin position="121"/>
        <end position="136"/>
    </location>
</feature>
<dbReference type="PANTHER" id="PTHR47424:SF15">
    <property type="entry name" value="ZN(II)2CYS6 TRANSCRIPTION FACTOR (EUROFUNG)"/>
    <property type="match status" value="1"/>
</dbReference>
<protein>
    <submittedName>
        <fullName evidence="8">Fungal-specific transcription factor domain-containing protein</fullName>
    </submittedName>
</protein>
<dbReference type="CDD" id="cd00067">
    <property type="entry name" value="GAL4"/>
    <property type="match status" value="1"/>
</dbReference>
<feature type="domain" description="Zn(2)-C6 fungal-type" evidence="7">
    <location>
        <begin position="25"/>
        <end position="54"/>
    </location>
</feature>
<accession>A0ABR4GPF4</accession>
<dbReference type="CDD" id="cd12148">
    <property type="entry name" value="fungal_TF_MHR"/>
    <property type="match status" value="1"/>
</dbReference>